<evidence type="ECO:0000256" key="4">
    <source>
        <dbReference type="RuleBase" id="RU003930"/>
    </source>
</evidence>
<dbReference type="Gene3D" id="3.30.1440.10">
    <property type="match status" value="1"/>
</dbReference>
<accession>A0A8A6KJW4</accession>
<name>A0A8A6KJW4_9STRA</name>
<dbReference type="EMBL" id="MW392567">
    <property type="protein sequence ID" value="QTI82378.1"/>
    <property type="molecule type" value="Genomic_DNA"/>
</dbReference>
<evidence type="ECO:0000256" key="3">
    <source>
        <dbReference type="ARBA" id="ARBA00023274"/>
    </source>
</evidence>
<sequence length="181" mass="21468">MSFYRKYYSNIVKKDYLLKFNEHKLTNIPKINYITLKLDLINMNNSKIISSLFALELITNNSGTVYLPKKLKLNLSFKSGNPISCKVILRKKKLYEFMSLLFTVILPNLNNYNSIIITNKKNYLRNFILNLKQLTVFHDIEHGYQFFKHLKNLSIIFNVNNSSFNEFIFIFQSFKISIRSK</sequence>
<evidence type="ECO:0000256" key="2">
    <source>
        <dbReference type="ARBA" id="ARBA00022980"/>
    </source>
</evidence>
<dbReference type="RefSeq" id="YP_010241690.1">
    <property type="nucleotide sequence ID" value="NC_059919.1"/>
</dbReference>
<reference evidence="6" key="1">
    <citation type="submission" date="2020-12" db="EMBL/GenBank/DDBJ databases">
        <title>Complete mitochondrial genome of Rhizosolenia setigera (Coscinodiscophyceae, Bacillariophyta).</title>
        <authorList>
            <person name="Yao Y."/>
        </authorList>
    </citation>
    <scope>NUCLEOTIDE SEQUENCE</scope>
    <source>
        <strain evidence="6">CNS00456</strain>
    </source>
</reference>
<dbReference type="InterPro" id="IPR031309">
    <property type="entry name" value="Ribosomal_uL5_C"/>
</dbReference>
<dbReference type="InterPro" id="IPR022803">
    <property type="entry name" value="Ribosomal_uL5_dom_sf"/>
</dbReference>
<protein>
    <submittedName>
        <fullName evidence="6">Ribosomal protein L5</fullName>
    </submittedName>
</protein>
<dbReference type="PIRSF" id="PIRSF002161">
    <property type="entry name" value="Ribosomal_L5"/>
    <property type="match status" value="1"/>
</dbReference>
<keyword evidence="6" id="KW-0496">Mitochondrion</keyword>
<comment type="similarity">
    <text evidence="1 4">Belongs to the universal ribosomal protein uL5 family.</text>
</comment>
<keyword evidence="2 4" id="KW-0689">Ribosomal protein</keyword>
<organism evidence="6">
    <name type="scientific">Sundstroemia setigera</name>
    <dbReference type="NCBI Taxonomy" id="3005"/>
    <lineage>
        <taxon>Eukaryota</taxon>
        <taxon>Sar</taxon>
        <taxon>Stramenopiles</taxon>
        <taxon>Ochrophyta</taxon>
        <taxon>Bacillariophyta</taxon>
        <taxon>Coscinodiscophyceae</taxon>
        <taxon>Rhizosoleniophycidae</taxon>
        <taxon>Rhizosoleniales</taxon>
        <taxon>Rhizosoleniaceae</taxon>
        <taxon>Sundstroemia</taxon>
    </lineage>
</organism>
<dbReference type="AlphaFoldDB" id="A0A8A6KJW4"/>
<dbReference type="GO" id="GO:0005840">
    <property type="term" value="C:ribosome"/>
    <property type="evidence" value="ECO:0007669"/>
    <property type="project" value="UniProtKB-KW"/>
</dbReference>
<dbReference type="SUPFAM" id="SSF55282">
    <property type="entry name" value="RL5-like"/>
    <property type="match status" value="1"/>
</dbReference>
<dbReference type="InterPro" id="IPR002132">
    <property type="entry name" value="Ribosomal_uL5"/>
</dbReference>
<evidence type="ECO:0000259" key="5">
    <source>
        <dbReference type="Pfam" id="PF00673"/>
    </source>
</evidence>
<dbReference type="GO" id="GO:1990904">
    <property type="term" value="C:ribonucleoprotein complex"/>
    <property type="evidence" value="ECO:0007669"/>
    <property type="project" value="UniProtKB-KW"/>
</dbReference>
<dbReference type="GO" id="GO:0003735">
    <property type="term" value="F:structural constituent of ribosome"/>
    <property type="evidence" value="ECO:0007669"/>
    <property type="project" value="InterPro"/>
</dbReference>
<dbReference type="GO" id="GO:0006412">
    <property type="term" value="P:translation"/>
    <property type="evidence" value="ECO:0007669"/>
    <property type="project" value="InterPro"/>
</dbReference>
<dbReference type="GeneID" id="69240841"/>
<dbReference type="Pfam" id="PF00673">
    <property type="entry name" value="Ribosomal_L5_C"/>
    <property type="match status" value="1"/>
</dbReference>
<evidence type="ECO:0000313" key="6">
    <source>
        <dbReference type="EMBL" id="QTI82378.1"/>
    </source>
</evidence>
<keyword evidence="3 4" id="KW-0687">Ribonucleoprotein</keyword>
<evidence type="ECO:0000256" key="1">
    <source>
        <dbReference type="ARBA" id="ARBA00008553"/>
    </source>
</evidence>
<feature type="domain" description="Large ribosomal subunit protein uL5 C-terminal" evidence="5">
    <location>
        <begin position="82"/>
        <end position="167"/>
    </location>
</feature>
<proteinExistence type="inferred from homology"/>
<gene>
    <name evidence="6" type="primary">rpl5</name>
</gene>
<geneLocation type="mitochondrion" evidence="6"/>